<gene>
    <name evidence="2" type="ORF">A2627_05010</name>
</gene>
<keyword evidence="1" id="KW-0472">Membrane</keyword>
<keyword evidence="1" id="KW-1133">Transmembrane helix</keyword>
<evidence type="ECO:0008006" key="4">
    <source>
        <dbReference type="Google" id="ProtNLM"/>
    </source>
</evidence>
<name>A0A1F7YCE7_9BACT</name>
<feature type="transmembrane region" description="Helical" evidence="1">
    <location>
        <begin position="6"/>
        <end position="29"/>
    </location>
</feature>
<organism evidence="2 3">
    <name type="scientific">Candidatus Woesebacteria bacterium RIFCSPHIGHO2_01_FULL_39_28</name>
    <dbReference type="NCBI Taxonomy" id="1802496"/>
    <lineage>
        <taxon>Bacteria</taxon>
        <taxon>Candidatus Woeseibacteriota</taxon>
    </lineage>
</organism>
<dbReference type="EMBL" id="MGGI01000024">
    <property type="protein sequence ID" value="OGM24997.1"/>
    <property type="molecule type" value="Genomic_DNA"/>
</dbReference>
<evidence type="ECO:0000313" key="3">
    <source>
        <dbReference type="Proteomes" id="UP000178851"/>
    </source>
</evidence>
<evidence type="ECO:0000256" key="1">
    <source>
        <dbReference type="SAM" id="Phobius"/>
    </source>
</evidence>
<keyword evidence="1" id="KW-0812">Transmembrane</keyword>
<protein>
    <recommendedName>
        <fullName evidence="4">Mannosyl-glycoprotein endo-beta-N-acetylglucosamidase-like domain-containing protein</fullName>
    </recommendedName>
</protein>
<evidence type="ECO:0000313" key="2">
    <source>
        <dbReference type="EMBL" id="OGM24997.1"/>
    </source>
</evidence>
<comment type="caution">
    <text evidence="2">The sequence shown here is derived from an EMBL/GenBank/DDBJ whole genome shotgun (WGS) entry which is preliminary data.</text>
</comment>
<dbReference type="Proteomes" id="UP000178851">
    <property type="component" value="Unassembled WGS sequence"/>
</dbReference>
<dbReference type="AlphaFoldDB" id="A0A1F7YCE7"/>
<reference evidence="2 3" key="1">
    <citation type="journal article" date="2016" name="Nat. Commun.">
        <title>Thousands of microbial genomes shed light on interconnected biogeochemical processes in an aquifer system.</title>
        <authorList>
            <person name="Anantharaman K."/>
            <person name="Brown C.T."/>
            <person name="Hug L.A."/>
            <person name="Sharon I."/>
            <person name="Castelle C.J."/>
            <person name="Probst A.J."/>
            <person name="Thomas B.C."/>
            <person name="Singh A."/>
            <person name="Wilkins M.J."/>
            <person name="Karaoz U."/>
            <person name="Brodie E.L."/>
            <person name="Williams K.H."/>
            <person name="Hubbard S.S."/>
            <person name="Banfield J.F."/>
        </authorList>
    </citation>
    <scope>NUCLEOTIDE SEQUENCE [LARGE SCALE GENOMIC DNA]</scope>
</reference>
<accession>A0A1F7YCE7</accession>
<proteinExistence type="predicted"/>
<sequence length="199" mass="21846">MYKNLLMVGLFFLVTPITIMVSFFSLITLQVDSSPKKPLTNQANLIDVPLSGVKVYASLPSSSSTIEANIMASDARSEILKNYLGQYSSPLTPFAGKMVEEADKYGVDFRLTTAIAQQESNLCKKIPADSNNCWGWGIHSGGTLGFNSLEEGIETVTRGLRLDYIDQGFVTADKIMTKYTPSSDGSWAYAVNKFMEVLK</sequence>